<evidence type="ECO:0000259" key="8">
    <source>
        <dbReference type="Pfam" id="PF20684"/>
    </source>
</evidence>
<evidence type="ECO:0000313" key="9">
    <source>
        <dbReference type="EnsemblFungi" id="FOXG_17459P0"/>
    </source>
</evidence>
<evidence type="ECO:0000313" key="10">
    <source>
        <dbReference type="Proteomes" id="UP000002489"/>
    </source>
</evidence>
<keyword evidence="3 7" id="KW-1133">Transmembrane helix</keyword>
<keyword evidence="2 7" id="KW-0812">Transmembrane</keyword>
<dbReference type="InterPro" id="IPR049326">
    <property type="entry name" value="Rhodopsin_dom_fungi"/>
</dbReference>
<evidence type="ECO:0000256" key="5">
    <source>
        <dbReference type="ARBA" id="ARBA00038359"/>
    </source>
</evidence>
<reference evidence="10" key="1">
    <citation type="journal article" date="2012" name="Mol. Plant Microbe Interact.">
        <title>A highly conserved effector in Fusarium oxysporum is required for full virulence on Arabidopsis.</title>
        <authorList>
            <person name="Thatcher L.F."/>
            <person name="Gardiner D.M."/>
            <person name="Kazan K."/>
            <person name="Manners J."/>
        </authorList>
    </citation>
    <scope>NUCLEOTIDE SEQUENCE [LARGE SCALE GENOMIC DNA]</scope>
    <source>
        <strain evidence="10">Fo5176</strain>
    </source>
</reference>
<keyword evidence="4 7" id="KW-0472">Membrane</keyword>
<feature type="transmembrane region" description="Helical" evidence="7">
    <location>
        <begin position="146"/>
        <end position="163"/>
    </location>
</feature>
<organism evidence="9 10">
    <name type="scientific">Fusarium oxysporum (strain Fo5176)</name>
    <name type="common">Fusarium vascular wilt</name>
    <dbReference type="NCBI Taxonomy" id="660025"/>
    <lineage>
        <taxon>Eukaryota</taxon>
        <taxon>Fungi</taxon>
        <taxon>Dikarya</taxon>
        <taxon>Ascomycota</taxon>
        <taxon>Pezizomycotina</taxon>
        <taxon>Sordariomycetes</taxon>
        <taxon>Hypocreomycetidae</taxon>
        <taxon>Hypocreales</taxon>
        <taxon>Nectriaceae</taxon>
        <taxon>Fusarium</taxon>
        <taxon>Fusarium oxysporum species complex</taxon>
    </lineage>
</organism>
<evidence type="ECO:0000256" key="3">
    <source>
        <dbReference type="ARBA" id="ARBA00022989"/>
    </source>
</evidence>
<proteinExistence type="inferred from homology"/>
<reference evidence="9" key="2">
    <citation type="submission" date="2025-08" db="UniProtKB">
        <authorList>
            <consortium name="EnsemblFungi"/>
        </authorList>
    </citation>
    <scope>IDENTIFICATION</scope>
    <source>
        <strain evidence="9">4287 / CBS 123668 / FGSC 9935 / NRRL 34936</strain>
    </source>
</reference>
<comment type="similarity">
    <text evidence="5">Belongs to the SAT4 family.</text>
</comment>
<dbReference type="Pfam" id="PF20684">
    <property type="entry name" value="Fung_rhodopsin"/>
    <property type="match status" value="1"/>
</dbReference>
<feature type="transmembrane region" description="Helical" evidence="7">
    <location>
        <begin position="107"/>
        <end position="134"/>
    </location>
</feature>
<dbReference type="AlphaFoldDB" id="A0A0D2YKQ2"/>
<dbReference type="Proteomes" id="UP000002489">
    <property type="component" value="Unassembled WGS sequence"/>
</dbReference>
<evidence type="ECO:0000256" key="7">
    <source>
        <dbReference type="SAM" id="Phobius"/>
    </source>
</evidence>
<evidence type="ECO:0000256" key="6">
    <source>
        <dbReference type="SAM" id="MobiDB-lite"/>
    </source>
</evidence>
<dbReference type="GO" id="GO:0016020">
    <property type="term" value="C:membrane"/>
    <property type="evidence" value="ECO:0007669"/>
    <property type="project" value="UniProtKB-SubCell"/>
</dbReference>
<dbReference type="PANTHER" id="PTHR33048:SF123">
    <property type="entry name" value="INTEGRAL MEMBRANE PROTEIN"/>
    <property type="match status" value="1"/>
</dbReference>
<dbReference type="InterPro" id="IPR052337">
    <property type="entry name" value="SAT4-like"/>
</dbReference>
<evidence type="ECO:0000256" key="2">
    <source>
        <dbReference type="ARBA" id="ARBA00022692"/>
    </source>
</evidence>
<name>A0A0D2YKQ2_FUSOF</name>
<protein>
    <recommendedName>
        <fullName evidence="8">Rhodopsin domain-containing protein</fullName>
    </recommendedName>
</protein>
<sequence length="241" mass="26996">MHLRWADDGHTTMDYRSLDSAVSASRSIGIRTILVAFSIMSATAVALRTYMRSRVLHSFGWDDGFMVTAQVLTLGAAVAIGLENKYGLGYHTGEQPTSAYVAYMKRITLYGIIFMVVWTVVIAFLNILICVPVAKFWDSNLPGRCLDALTICLGFLLIPRIFASSFDRSNRPSNYGQYGHYVQTPSSQCLRNMPRTRTEERSRRSMDDTSTLRGSDSVPLPPTNNTLHARPYPGVTLFFYL</sequence>
<dbReference type="EnsemblFungi" id="FOXG_17459T0">
    <property type="protein sequence ID" value="FOXG_17459P0"/>
    <property type="gene ID" value="FOXG_17459"/>
</dbReference>
<feature type="region of interest" description="Disordered" evidence="6">
    <location>
        <begin position="192"/>
        <end position="225"/>
    </location>
</feature>
<feature type="compositionally biased region" description="Basic and acidic residues" evidence="6">
    <location>
        <begin position="196"/>
        <end position="207"/>
    </location>
</feature>
<accession>A0A0D2YKQ2</accession>
<feature type="transmembrane region" description="Helical" evidence="7">
    <location>
        <begin position="28"/>
        <end position="47"/>
    </location>
</feature>
<dbReference type="PANTHER" id="PTHR33048">
    <property type="entry name" value="PTH11-LIKE INTEGRAL MEMBRANE PROTEIN (AFU_ORTHOLOGUE AFUA_5G11245)"/>
    <property type="match status" value="1"/>
</dbReference>
<evidence type="ECO:0000256" key="4">
    <source>
        <dbReference type="ARBA" id="ARBA00023136"/>
    </source>
</evidence>
<comment type="subcellular location">
    <subcellularLocation>
        <location evidence="1">Membrane</location>
        <topology evidence="1">Multi-pass membrane protein</topology>
    </subcellularLocation>
</comment>
<feature type="domain" description="Rhodopsin" evidence="8">
    <location>
        <begin position="103"/>
        <end position="149"/>
    </location>
</feature>
<evidence type="ECO:0000256" key="1">
    <source>
        <dbReference type="ARBA" id="ARBA00004141"/>
    </source>
</evidence>